<gene>
    <name evidence="1" type="ORF">MgSA37_02298</name>
</gene>
<evidence type="ECO:0000313" key="2">
    <source>
        <dbReference type="Proteomes" id="UP000218263"/>
    </source>
</evidence>
<protein>
    <submittedName>
        <fullName evidence="1">Uncharacterized protein</fullName>
    </submittedName>
</protein>
<accession>A0A0X8X1M0</accession>
<name>A0A0X8X1M0_9SPHI</name>
<sequence>MDINLERKIKLNGVKNGLLLGIVYSAIEIFYFYYITKIAGSALLLISGRVIFPLVLPILGVIYFCLKSRKQAGGFWTFKQATTGIFIMLCVAYVVYTLGVSLLFNKVIEPNNIQKTEAAVIEKKIAIMKQGGAAQKDIDAAIADTKKDFGEDKPASLFYIIFENAMAILFLFVFAILFASMIRNAEYVSVTDPNHTRAG</sequence>
<keyword evidence="2" id="KW-1185">Reference proteome</keyword>
<dbReference type="AlphaFoldDB" id="A0A0X8X1M0"/>
<proteinExistence type="predicted"/>
<reference evidence="1 2" key="1">
    <citation type="submission" date="2015-12" db="EMBL/GenBank/DDBJ databases">
        <title>Genome sequence of Mucilaginibacter gotjawali.</title>
        <authorList>
            <person name="Lee J.S."/>
            <person name="Lee K.C."/>
            <person name="Kim K.K."/>
            <person name="Lee B.W."/>
        </authorList>
    </citation>
    <scope>NUCLEOTIDE SEQUENCE [LARGE SCALE GENOMIC DNA]</scope>
    <source>
        <strain evidence="1 2">SA3-7</strain>
    </source>
</reference>
<evidence type="ECO:0000313" key="1">
    <source>
        <dbReference type="EMBL" id="BAU54126.1"/>
    </source>
</evidence>
<dbReference type="OrthoDB" id="660361at2"/>
<dbReference type="InterPro" id="IPR025250">
    <property type="entry name" value="DUF4199"/>
</dbReference>
<organism evidence="1 2">
    <name type="scientific">Mucilaginibacter gotjawali</name>
    <dbReference type="NCBI Taxonomy" id="1550579"/>
    <lineage>
        <taxon>Bacteria</taxon>
        <taxon>Pseudomonadati</taxon>
        <taxon>Bacteroidota</taxon>
        <taxon>Sphingobacteriia</taxon>
        <taxon>Sphingobacteriales</taxon>
        <taxon>Sphingobacteriaceae</taxon>
        <taxon>Mucilaginibacter</taxon>
    </lineage>
</organism>
<dbReference type="Pfam" id="PF13858">
    <property type="entry name" value="DUF4199"/>
    <property type="match status" value="1"/>
</dbReference>
<dbReference type="EMBL" id="AP017313">
    <property type="protein sequence ID" value="BAU54126.1"/>
    <property type="molecule type" value="Genomic_DNA"/>
</dbReference>
<dbReference type="RefSeq" id="WP_157750539.1">
    <property type="nucleotide sequence ID" value="NZ_AP017313.1"/>
</dbReference>
<dbReference type="KEGG" id="mgot:MgSA37_02298"/>
<dbReference type="Proteomes" id="UP000218263">
    <property type="component" value="Chromosome"/>
</dbReference>